<reference evidence="4" key="1">
    <citation type="submission" date="2016-10" db="EMBL/GenBank/DDBJ databases">
        <authorList>
            <person name="Varghese N."/>
            <person name="Submissions S."/>
        </authorList>
    </citation>
    <scope>NUCLEOTIDE SEQUENCE [LARGE SCALE GENOMIC DNA]</scope>
    <source>
        <strain evidence="4">DSM 45843</strain>
    </source>
</reference>
<dbReference type="Gene3D" id="3.10.560.10">
    <property type="entry name" value="Outer membrane lipoprotein wza domain like"/>
    <property type="match status" value="1"/>
</dbReference>
<organism evidence="3 4">
    <name type="scientific">Klenkia soli</name>
    <dbReference type="NCBI Taxonomy" id="1052260"/>
    <lineage>
        <taxon>Bacteria</taxon>
        <taxon>Bacillati</taxon>
        <taxon>Actinomycetota</taxon>
        <taxon>Actinomycetes</taxon>
        <taxon>Geodermatophilales</taxon>
        <taxon>Geodermatophilaceae</taxon>
        <taxon>Klenkia</taxon>
    </lineage>
</organism>
<feature type="compositionally biased region" description="Low complexity" evidence="1">
    <location>
        <begin position="44"/>
        <end position="53"/>
    </location>
</feature>
<evidence type="ECO:0000256" key="1">
    <source>
        <dbReference type="SAM" id="MobiDB-lite"/>
    </source>
</evidence>
<feature type="domain" description="Soluble ligand binding" evidence="2">
    <location>
        <begin position="161"/>
        <end position="204"/>
    </location>
</feature>
<proteinExistence type="predicted"/>
<dbReference type="Pfam" id="PF12836">
    <property type="entry name" value="HHH_3"/>
    <property type="match status" value="1"/>
</dbReference>
<evidence type="ECO:0000313" key="4">
    <source>
        <dbReference type="Proteomes" id="UP000199088"/>
    </source>
</evidence>
<dbReference type="InterPro" id="IPR010994">
    <property type="entry name" value="RuvA_2-like"/>
</dbReference>
<dbReference type="InterPro" id="IPR051675">
    <property type="entry name" value="Endo/Exo/Phosphatase_dom_1"/>
</dbReference>
<dbReference type="InterPro" id="IPR019554">
    <property type="entry name" value="Soluble_ligand-bd"/>
</dbReference>
<dbReference type="Pfam" id="PF10531">
    <property type="entry name" value="SLBB"/>
    <property type="match status" value="1"/>
</dbReference>
<dbReference type="PANTHER" id="PTHR21180">
    <property type="entry name" value="ENDONUCLEASE/EXONUCLEASE/PHOSPHATASE FAMILY DOMAIN-CONTAINING PROTEIN 1"/>
    <property type="match status" value="1"/>
</dbReference>
<feature type="region of interest" description="Disordered" evidence="1">
    <location>
        <begin position="29"/>
        <end position="97"/>
    </location>
</feature>
<gene>
    <name evidence="3" type="ORF">SAMN05660199_02213</name>
</gene>
<evidence type="ECO:0000313" key="3">
    <source>
        <dbReference type="EMBL" id="SDO58264.1"/>
    </source>
</evidence>
<dbReference type="GO" id="GO:0015627">
    <property type="term" value="C:type II protein secretion system complex"/>
    <property type="evidence" value="ECO:0007669"/>
    <property type="project" value="TreeGrafter"/>
</dbReference>
<protein>
    <submittedName>
        <fullName evidence="3">Competence protein ComEA</fullName>
    </submittedName>
</protein>
<sequence length="297" mass="29119">MPAVLFSSRRADDADVIRARLRALLDDGAAARGWLPDDDPVPGPGTTPAAGDAWADDEDPDSWSTDDAPAEPDRATARTGSGRHRASGPSARIDPGPHGARTLWVVAVLAAVAVAGWSWIGRPDVEPVSGDGVATAVPAASTGSPTSAPAAAVPSASSDLVVAVVGQVVSPGLVTLPAGSRVADAVAAAGGLLPEADPAALNGAALLVDGQQVAVGVPGAAGGAGGGTDAGTTSGLVDLNTATVADLDALPGIGPVLAQRIVDHRAQHGPFGTVEQLDDVSGIGPSLYAEISPLVTV</sequence>
<dbReference type="GO" id="GO:0015628">
    <property type="term" value="P:protein secretion by the type II secretion system"/>
    <property type="evidence" value="ECO:0007669"/>
    <property type="project" value="TreeGrafter"/>
</dbReference>
<dbReference type="SUPFAM" id="SSF47781">
    <property type="entry name" value="RuvA domain 2-like"/>
    <property type="match status" value="1"/>
</dbReference>
<dbReference type="Gene3D" id="1.10.150.320">
    <property type="entry name" value="Photosystem II 12 kDa extrinsic protein"/>
    <property type="match status" value="1"/>
</dbReference>
<dbReference type="AlphaFoldDB" id="A0A1H0KQL1"/>
<dbReference type="RefSeq" id="WP_242653993.1">
    <property type="nucleotide sequence ID" value="NZ_FNIR01000006.1"/>
</dbReference>
<accession>A0A1H0KQL1</accession>
<keyword evidence="4" id="KW-1185">Reference proteome</keyword>
<dbReference type="STRING" id="1052260.SAMN05660199_02213"/>
<dbReference type="PANTHER" id="PTHR21180:SF32">
    <property type="entry name" value="ENDONUCLEASE_EXONUCLEASE_PHOSPHATASE FAMILY DOMAIN-CONTAINING PROTEIN 1"/>
    <property type="match status" value="1"/>
</dbReference>
<dbReference type="EMBL" id="FNIR01000006">
    <property type="protein sequence ID" value="SDO58264.1"/>
    <property type="molecule type" value="Genomic_DNA"/>
</dbReference>
<name>A0A1H0KQL1_9ACTN</name>
<evidence type="ECO:0000259" key="2">
    <source>
        <dbReference type="Pfam" id="PF10531"/>
    </source>
</evidence>
<dbReference type="Proteomes" id="UP000199088">
    <property type="component" value="Unassembled WGS sequence"/>
</dbReference>